<dbReference type="RefSeq" id="WP_053781170.1">
    <property type="nucleotide sequence ID" value="NZ_LITU01000056.1"/>
</dbReference>
<gene>
    <name evidence="1" type="ORF">AMS66_12780</name>
</gene>
<dbReference type="Pfam" id="PF08713">
    <property type="entry name" value="DNA_alkylation"/>
    <property type="match status" value="1"/>
</dbReference>
<evidence type="ECO:0000313" key="2">
    <source>
        <dbReference type="Proteomes" id="UP000037688"/>
    </source>
</evidence>
<proteinExistence type="predicted"/>
<dbReference type="OrthoDB" id="9797162at2"/>
<dbReference type="SUPFAM" id="SSF48371">
    <property type="entry name" value="ARM repeat"/>
    <property type="match status" value="1"/>
</dbReference>
<comment type="caution">
    <text evidence="1">The sequence shown here is derived from an EMBL/GenBank/DDBJ whole genome shotgun (WGS) entry which is preliminary data.</text>
</comment>
<dbReference type="Proteomes" id="UP000037688">
    <property type="component" value="Unassembled WGS sequence"/>
</dbReference>
<dbReference type="InterPro" id="IPR014825">
    <property type="entry name" value="DNA_alkylation"/>
</dbReference>
<accession>A0A0N0UHW2</accession>
<dbReference type="EMBL" id="LITU01000056">
    <property type="protein sequence ID" value="KOY16077.1"/>
    <property type="molecule type" value="Genomic_DNA"/>
</dbReference>
<dbReference type="AlphaFoldDB" id="A0A0N0UHW2"/>
<name>A0A0N0UHW2_9BACL</name>
<protein>
    <submittedName>
        <fullName evidence="1">DNA alkylation repair protein</fullName>
    </submittedName>
</protein>
<dbReference type="PATRIC" id="fig|1705561.3.peg.2458"/>
<keyword evidence="2" id="KW-1185">Reference proteome</keyword>
<dbReference type="PROSITE" id="PS50077">
    <property type="entry name" value="HEAT_REPEAT"/>
    <property type="match status" value="1"/>
</dbReference>
<evidence type="ECO:0000313" key="1">
    <source>
        <dbReference type="EMBL" id="KOY16077.1"/>
    </source>
</evidence>
<dbReference type="InterPro" id="IPR016024">
    <property type="entry name" value="ARM-type_fold"/>
</dbReference>
<reference evidence="1 2" key="1">
    <citation type="submission" date="2015-08" db="EMBL/GenBank/DDBJ databases">
        <title>Draft genome sequence of cellulolytic and xylanolytic Paenibacillus sp. A59, isolated from a decaying forest soil from Patagonia, Argentina.</title>
        <authorList>
            <person name="Ghio S."/>
            <person name="Caceres A.M."/>
            <person name="Talia P."/>
            <person name="Grasso D."/>
            <person name="Campos E."/>
        </authorList>
    </citation>
    <scope>NUCLEOTIDE SEQUENCE [LARGE SCALE GENOMIC DNA]</scope>
    <source>
        <strain evidence="1 2">A59</strain>
    </source>
</reference>
<dbReference type="InterPro" id="IPR021133">
    <property type="entry name" value="HEAT_type_2"/>
</dbReference>
<sequence length="363" mass="41848">MELFKDKYTPALIERTGERLHQFYPKLDTQQFRELVFAEGWGDLEFKARIRRITLALTQVLPDNYEEALHVIEQAAPQMRGVEYLFVPDFIEVNGLAPENYELSMKYLTVFTPYSSSEFAVRPFIERYPIETMKRMMQWTSSPSEHIRRLASEGSRPRLPWGSKLRGFITEPTPVLPILHELKQDESLYVRKSVANHLNDISKDHPELVLDLASSWYGQHEYTDWIVRHASRSLLKKGHPKALSLFGYVEQDATHIEHLQLVSDTVAIGEDLHFSFDVVNESGQSQMLRIEYEIGYMKANGKQAPKRFKCSDKNFPTGRTRVATKQSFKVITTRKHYAGLHTLTIVVNGQPAATATFVLEQTE</sequence>
<organism evidence="1 2">
    <name type="scientific">Paenibacillus xylanivorans</name>
    <dbReference type="NCBI Taxonomy" id="1705561"/>
    <lineage>
        <taxon>Bacteria</taxon>
        <taxon>Bacillati</taxon>
        <taxon>Bacillota</taxon>
        <taxon>Bacilli</taxon>
        <taxon>Bacillales</taxon>
        <taxon>Paenibacillaceae</taxon>
        <taxon>Paenibacillus</taxon>
    </lineage>
</organism>
<dbReference type="Gene3D" id="1.25.40.290">
    <property type="entry name" value="ARM repeat domains"/>
    <property type="match status" value="1"/>
</dbReference>